<proteinExistence type="predicted"/>
<reference evidence="1" key="1">
    <citation type="submission" date="2023-05" db="EMBL/GenBank/DDBJ databases">
        <authorList>
            <consortium name="ELIXIR-Norway"/>
        </authorList>
    </citation>
    <scope>NUCLEOTIDE SEQUENCE</scope>
</reference>
<dbReference type="EMBL" id="OX596091">
    <property type="protein sequence ID" value="CAN0551054.1"/>
    <property type="molecule type" value="Genomic_DNA"/>
</dbReference>
<protein>
    <submittedName>
        <fullName evidence="1">Uncharacterized protein</fullName>
    </submittedName>
</protein>
<organism evidence="1 2">
    <name type="scientific">Rangifer tarandus platyrhynchus</name>
    <name type="common">Svalbard reindeer</name>
    <dbReference type="NCBI Taxonomy" id="3082113"/>
    <lineage>
        <taxon>Eukaryota</taxon>
        <taxon>Metazoa</taxon>
        <taxon>Chordata</taxon>
        <taxon>Craniata</taxon>
        <taxon>Vertebrata</taxon>
        <taxon>Euteleostomi</taxon>
        <taxon>Mammalia</taxon>
        <taxon>Eutheria</taxon>
        <taxon>Laurasiatheria</taxon>
        <taxon>Artiodactyla</taxon>
        <taxon>Ruminantia</taxon>
        <taxon>Pecora</taxon>
        <taxon>Cervidae</taxon>
        <taxon>Odocoileinae</taxon>
        <taxon>Rangifer</taxon>
    </lineage>
</organism>
<evidence type="ECO:0000313" key="2">
    <source>
        <dbReference type="Proteomes" id="UP001162501"/>
    </source>
</evidence>
<accession>A0AC60A2T4</accession>
<name>A0AC60A2T4_RANTA</name>
<dbReference type="Proteomes" id="UP001162501">
    <property type="component" value="Chromosome 7"/>
</dbReference>
<evidence type="ECO:0000313" key="1">
    <source>
        <dbReference type="EMBL" id="CAN0551054.1"/>
    </source>
</evidence>
<gene>
    <name evidence="1" type="ORF">MRATA1EN22A_LOCUS26199</name>
</gene>
<sequence>MVFPAVALQSPIVPCSTTSSSAGQEPLTPPGMFHGTSAGEQEPFIQDIQPCGFRDTNCVLWMQCRCMGLATLQVPGYLLIFFQPSP</sequence>
<reference evidence="1" key="2">
    <citation type="submission" date="2025-03" db="EMBL/GenBank/DDBJ databases">
        <authorList>
            <consortium name="ELIXIR-Norway"/>
            <consortium name="Elixir Norway"/>
        </authorList>
    </citation>
    <scope>NUCLEOTIDE SEQUENCE</scope>
</reference>